<dbReference type="PANTHER" id="PTHR37694:SF1">
    <property type="entry name" value="SLR8022 PROTEIN"/>
    <property type="match status" value="1"/>
</dbReference>
<accession>A0ABP3Y8Z1</accession>
<dbReference type="CDD" id="cd02230">
    <property type="entry name" value="cupin_HP0902-like"/>
    <property type="match status" value="1"/>
</dbReference>
<evidence type="ECO:0000313" key="1">
    <source>
        <dbReference type="EMBL" id="GAA0877999.1"/>
    </source>
</evidence>
<dbReference type="InterPro" id="IPR011051">
    <property type="entry name" value="RmlC_Cupin_sf"/>
</dbReference>
<evidence type="ECO:0000313" key="2">
    <source>
        <dbReference type="Proteomes" id="UP001500469"/>
    </source>
</evidence>
<reference evidence="2" key="1">
    <citation type="journal article" date="2019" name="Int. J. Syst. Evol. Microbiol.">
        <title>The Global Catalogue of Microorganisms (GCM) 10K type strain sequencing project: providing services to taxonomists for standard genome sequencing and annotation.</title>
        <authorList>
            <consortium name="The Broad Institute Genomics Platform"/>
            <consortium name="The Broad Institute Genome Sequencing Center for Infectious Disease"/>
            <person name="Wu L."/>
            <person name="Ma J."/>
        </authorList>
    </citation>
    <scope>NUCLEOTIDE SEQUENCE [LARGE SCALE GENOMIC DNA]</scope>
    <source>
        <strain evidence="2">JCM 16112</strain>
    </source>
</reference>
<proteinExistence type="predicted"/>
<keyword evidence="2" id="KW-1185">Reference proteome</keyword>
<dbReference type="Gene3D" id="2.60.120.10">
    <property type="entry name" value="Jelly Rolls"/>
    <property type="match status" value="1"/>
</dbReference>
<dbReference type="InterPro" id="IPR014710">
    <property type="entry name" value="RmlC-like_jellyroll"/>
</dbReference>
<dbReference type="PANTHER" id="PTHR37694">
    <property type="entry name" value="SLR8022 PROTEIN"/>
    <property type="match status" value="1"/>
</dbReference>
<protein>
    <submittedName>
        <fullName evidence="1">Cupin domain-containing protein</fullName>
    </submittedName>
</protein>
<sequence>MKSLAIALFYRFPMTYPEFEKSIAHRLVDTVEYVPGSVVIKSILTKQTGTVTISSFDTGEGMLTKSSPFDNLIQVLDGVAEIIIDEKSNTVETGQVIIIPAHVKNRIKANSRFKMLSTIIKSGYEDISL</sequence>
<name>A0ABP3Y8Z1_9BACT</name>
<organism evidence="1 2">
    <name type="scientific">Algoriphagus jejuensis</name>
    <dbReference type="NCBI Taxonomy" id="419934"/>
    <lineage>
        <taxon>Bacteria</taxon>
        <taxon>Pseudomonadati</taxon>
        <taxon>Bacteroidota</taxon>
        <taxon>Cytophagia</taxon>
        <taxon>Cytophagales</taxon>
        <taxon>Cyclobacteriaceae</taxon>
        <taxon>Algoriphagus</taxon>
    </lineage>
</organism>
<dbReference type="SUPFAM" id="SSF51182">
    <property type="entry name" value="RmlC-like cupins"/>
    <property type="match status" value="1"/>
</dbReference>
<dbReference type="EMBL" id="BAAAFI010000002">
    <property type="protein sequence ID" value="GAA0877999.1"/>
    <property type="molecule type" value="Genomic_DNA"/>
</dbReference>
<comment type="caution">
    <text evidence="1">The sequence shown here is derived from an EMBL/GenBank/DDBJ whole genome shotgun (WGS) entry which is preliminary data.</text>
</comment>
<dbReference type="Proteomes" id="UP001500469">
    <property type="component" value="Unassembled WGS sequence"/>
</dbReference>
<gene>
    <name evidence="1" type="ORF">GCM10009119_09670</name>
</gene>